<dbReference type="AlphaFoldDB" id="A0A1G7WX03"/>
<evidence type="ECO:0008006" key="4">
    <source>
        <dbReference type="Google" id="ProtNLM"/>
    </source>
</evidence>
<dbReference type="OrthoDB" id="6372253at2"/>
<organism evidence="2 3">
    <name type="scientific">Flavobacterium omnivorum</name>
    <dbReference type="NCBI Taxonomy" id="178355"/>
    <lineage>
        <taxon>Bacteria</taxon>
        <taxon>Pseudomonadati</taxon>
        <taxon>Bacteroidota</taxon>
        <taxon>Flavobacteriia</taxon>
        <taxon>Flavobacteriales</taxon>
        <taxon>Flavobacteriaceae</taxon>
        <taxon>Flavobacterium</taxon>
    </lineage>
</organism>
<dbReference type="Proteomes" id="UP000199274">
    <property type="component" value="Unassembled WGS sequence"/>
</dbReference>
<evidence type="ECO:0000313" key="2">
    <source>
        <dbReference type="EMBL" id="SDG76406.1"/>
    </source>
</evidence>
<dbReference type="STRING" id="178355.SAMN04488062_10262"/>
<reference evidence="3" key="1">
    <citation type="submission" date="2016-10" db="EMBL/GenBank/DDBJ databases">
        <authorList>
            <person name="Varghese N."/>
            <person name="Submissions S."/>
        </authorList>
    </citation>
    <scope>NUCLEOTIDE SEQUENCE [LARGE SCALE GENOMIC DNA]</scope>
    <source>
        <strain evidence="3">CGMCC 1.2747</strain>
    </source>
</reference>
<accession>A0A1G7WX03</accession>
<name>A0A1G7WX03_9FLAO</name>
<dbReference type="EMBL" id="FNDB01000002">
    <property type="protein sequence ID" value="SDG76406.1"/>
    <property type="molecule type" value="Genomic_DNA"/>
</dbReference>
<feature type="compositionally biased region" description="Basic and acidic residues" evidence="1">
    <location>
        <begin position="217"/>
        <end position="240"/>
    </location>
</feature>
<sequence>MNEKNFEYLKDQVKYTGFGEGLESELKANLQKEEPNFTLSHNAQYGNDTAVATLNFKKSDQSDMCFFNSYKVELQKENSKEALEQTFYINKGSNITMKEAFNLMEGRSVNKNLTNKEGEIYNAWVQMDFKQADTNGNFKLNQYHQNYGYDLEATLAKHPIKELENPKYKEDLMDSMKKGNLQSATFLKEDNEVKQYIEASPQFKTINVYDGNMQRIDNRHSKEEKQSEVEKASVKQDSKKQNQSVDDDGPEVPKEAKKKRKSQSNSM</sequence>
<gene>
    <name evidence="2" type="ORF">SAMN04488062_10262</name>
</gene>
<feature type="region of interest" description="Disordered" evidence="1">
    <location>
        <begin position="217"/>
        <end position="267"/>
    </location>
</feature>
<evidence type="ECO:0000256" key="1">
    <source>
        <dbReference type="SAM" id="MobiDB-lite"/>
    </source>
</evidence>
<proteinExistence type="predicted"/>
<keyword evidence="3" id="KW-1185">Reference proteome</keyword>
<evidence type="ECO:0000313" key="3">
    <source>
        <dbReference type="Proteomes" id="UP000199274"/>
    </source>
</evidence>
<feature type="compositionally biased region" description="Basic residues" evidence="1">
    <location>
        <begin position="256"/>
        <end position="267"/>
    </location>
</feature>
<protein>
    <recommendedName>
        <fullName evidence="4">DUF3945 domain-containing protein</fullName>
    </recommendedName>
</protein>
<dbReference type="RefSeq" id="WP_091254819.1">
    <property type="nucleotide sequence ID" value="NZ_FNDB01000002.1"/>
</dbReference>